<dbReference type="Proteomes" id="UP000060787">
    <property type="component" value="Chromosome"/>
</dbReference>
<keyword evidence="2" id="KW-1185">Reference proteome</keyword>
<organism evidence="1 2">
    <name type="scientific">Lysobacter antibioticus</name>
    <dbReference type="NCBI Taxonomy" id="84531"/>
    <lineage>
        <taxon>Bacteria</taxon>
        <taxon>Pseudomonadati</taxon>
        <taxon>Pseudomonadota</taxon>
        <taxon>Gammaproteobacteria</taxon>
        <taxon>Lysobacterales</taxon>
        <taxon>Lysobacteraceae</taxon>
        <taxon>Lysobacter</taxon>
    </lineage>
</organism>
<dbReference type="AlphaFoldDB" id="A0A0S2F9H7"/>
<name>A0A0S2F9H7_LYSAN</name>
<protein>
    <submittedName>
        <fullName evidence="1">Uncharacterized protein</fullName>
    </submittedName>
</protein>
<gene>
    <name evidence="1" type="ORF">LA76x_2033</name>
</gene>
<proteinExistence type="predicted"/>
<dbReference type="PATRIC" id="fig|84531.8.peg.2053"/>
<dbReference type="RefSeq" id="WP_057917566.1">
    <property type="nucleotide sequence ID" value="NZ_CP011129.1"/>
</dbReference>
<accession>A0A0S2F9H7</accession>
<dbReference type="STRING" id="84531.LA76x_2033"/>
<sequence length="77" mass="7717">MARAKPDPNVDRYGSVRACAAVPAAQAALQGLDESISAAFSRGNPTPAQAAARLTVVAASDNLLPGDAVSASAIRLL</sequence>
<dbReference type="EMBL" id="CP011129">
    <property type="protein sequence ID" value="ALN80176.1"/>
    <property type="molecule type" value="Genomic_DNA"/>
</dbReference>
<reference evidence="1 2" key="1">
    <citation type="journal article" date="2015" name="BMC Genomics">
        <title>Comparative genomics and metabolic profiling of the genus Lysobacter.</title>
        <authorList>
            <person name="de Bruijn I."/>
            <person name="Cheng X."/>
            <person name="de Jager V."/>
            <person name="Exposito R.G."/>
            <person name="Watrous J."/>
            <person name="Patel N."/>
            <person name="Postma J."/>
            <person name="Dorrestein P.C."/>
            <person name="Kobayashi D."/>
            <person name="Raaijmakers J.M."/>
        </authorList>
    </citation>
    <scope>NUCLEOTIDE SEQUENCE [LARGE SCALE GENOMIC DNA]</scope>
    <source>
        <strain evidence="1 2">76</strain>
    </source>
</reference>
<evidence type="ECO:0000313" key="2">
    <source>
        <dbReference type="Proteomes" id="UP000060787"/>
    </source>
</evidence>
<evidence type="ECO:0000313" key="1">
    <source>
        <dbReference type="EMBL" id="ALN80176.1"/>
    </source>
</evidence>
<dbReference type="KEGG" id="lab:LA76x_2033"/>